<evidence type="ECO:0000256" key="5">
    <source>
        <dbReference type="ARBA" id="ARBA00022643"/>
    </source>
</evidence>
<comment type="caution">
    <text evidence="12">The sequence shown here is derived from an EMBL/GenBank/DDBJ whole genome shotgun (WGS) entry which is preliminary data.</text>
</comment>
<evidence type="ECO:0000256" key="3">
    <source>
        <dbReference type="ARBA" id="ARBA00022575"/>
    </source>
</evidence>
<evidence type="ECO:0000313" key="13">
    <source>
        <dbReference type="Proteomes" id="UP000247772"/>
    </source>
</evidence>
<evidence type="ECO:0000256" key="8">
    <source>
        <dbReference type="ARBA" id="ARBA00023033"/>
    </source>
</evidence>
<dbReference type="GO" id="GO:0009636">
    <property type="term" value="P:response to toxic substance"/>
    <property type="evidence" value="ECO:0007669"/>
    <property type="project" value="UniProtKB-KW"/>
</dbReference>
<keyword evidence="6" id="KW-0547">Nucleotide-binding</keyword>
<keyword evidence="3" id="KW-0216">Detoxification</keyword>
<comment type="cofactor">
    <cofactor evidence="1">
        <name>FMN</name>
        <dbReference type="ChEBI" id="CHEBI:58210"/>
    </cofactor>
</comment>
<dbReference type="OrthoDB" id="9778912at2"/>
<evidence type="ECO:0000256" key="7">
    <source>
        <dbReference type="ARBA" id="ARBA00023002"/>
    </source>
</evidence>
<sequence length="390" mass="40161">MSSAPSLHASPDLSTPFSRRFGLRLPLVQGPMAGGPTTPALVAAVSNAGGLGFLAGAALAPEKIASEVAAIRALTDKPFGVNLFVLDPANPGEATVRRALEAIDPVAAQFGQPPGVALARYAPDFRTQLDVVIALRVPVVSFTFGLLPQADVARLHAAGSFVMGTATHVAEALAWREAGADAIVAQGAEAGGHRGTFIGEAPHALIGTMALVPQLVDAVSAVDARGASGLPVLAAGGIMDGRGIVAALALGAQGVQMGTAFLGCEESAIPADWKARLRASADTATSVTRAITGRHARGIRNPLMQQLEARPETVAPYPVQNALTQPLRQRAARENDGDYLSLWSGQGAPLLRRREAGLGARQIVEALDAEWRTLLGKLPGNVSGNPSHES</sequence>
<keyword evidence="5" id="KW-0288">FMN</keyword>
<gene>
    <name evidence="12" type="ORF">C7410_103178</name>
</gene>
<dbReference type="InterPro" id="IPR013785">
    <property type="entry name" value="Aldolase_TIM"/>
</dbReference>
<dbReference type="PANTHER" id="PTHR42747">
    <property type="entry name" value="NITRONATE MONOOXYGENASE-RELATED"/>
    <property type="match status" value="1"/>
</dbReference>
<dbReference type="PANTHER" id="PTHR42747:SF3">
    <property type="entry name" value="NITRONATE MONOOXYGENASE-RELATED"/>
    <property type="match status" value="1"/>
</dbReference>
<dbReference type="GO" id="GO:0018580">
    <property type="term" value="F:nitronate monooxygenase activity"/>
    <property type="evidence" value="ECO:0007669"/>
    <property type="project" value="InterPro"/>
</dbReference>
<name>A0A2V4TR43_9BURK</name>
<dbReference type="Pfam" id="PF03060">
    <property type="entry name" value="NMO"/>
    <property type="match status" value="1"/>
</dbReference>
<comment type="catalytic activity">
    <reaction evidence="10">
        <text>3 propionate 3-nitronate + 3 O2 + H2O = 3 3-oxopropanoate + 2 nitrate + nitrite + H2O2 + 3 H(+)</text>
        <dbReference type="Rhea" id="RHEA:57332"/>
        <dbReference type="ChEBI" id="CHEBI:15377"/>
        <dbReference type="ChEBI" id="CHEBI:15378"/>
        <dbReference type="ChEBI" id="CHEBI:15379"/>
        <dbReference type="ChEBI" id="CHEBI:16240"/>
        <dbReference type="ChEBI" id="CHEBI:16301"/>
        <dbReference type="ChEBI" id="CHEBI:17632"/>
        <dbReference type="ChEBI" id="CHEBI:33190"/>
        <dbReference type="ChEBI" id="CHEBI:136067"/>
    </reaction>
</comment>
<evidence type="ECO:0000256" key="10">
    <source>
        <dbReference type="ARBA" id="ARBA00049401"/>
    </source>
</evidence>
<evidence type="ECO:0000256" key="4">
    <source>
        <dbReference type="ARBA" id="ARBA00022630"/>
    </source>
</evidence>
<protein>
    <recommendedName>
        <fullName evidence="11">Nitronate monooxygenase</fullName>
    </recommendedName>
    <alternativeName>
        <fullName evidence="9">Propionate 3-nitronate monooxygenase</fullName>
    </alternativeName>
</protein>
<reference evidence="12 13" key="1">
    <citation type="submission" date="2018-06" db="EMBL/GenBank/DDBJ databases">
        <title>Genomic Encyclopedia of Type Strains, Phase IV (KMG-V): Genome sequencing to study the core and pangenomes of soil and plant-associated prokaryotes.</title>
        <authorList>
            <person name="Whitman W."/>
        </authorList>
    </citation>
    <scope>NUCLEOTIDE SEQUENCE [LARGE SCALE GENOMIC DNA]</scope>
    <source>
        <strain evidence="12 13">SRCL-318</strain>
    </source>
</reference>
<organism evidence="12 13">
    <name type="scientific">Paraburkholderia silvatlantica</name>
    <dbReference type="NCBI Taxonomy" id="321895"/>
    <lineage>
        <taxon>Bacteria</taxon>
        <taxon>Pseudomonadati</taxon>
        <taxon>Pseudomonadota</taxon>
        <taxon>Betaproteobacteria</taxon>
        <taxon>Burkholderiales</taxon>
        <taxon>Burkholderiaceae</taxon>
        <taxon>Paraburkholderia</taxon>
    </lineage>
</organism>
<accession>A0A2V4TR43</accession>
<keyword evidence="4" id="KW-0285">Flavoprotein</keyword>
<dbReference type="AlphaFoldDB" id="A0A2V4TR43"/>
<evidence type="ECO:0000256" key="6">
    <source>
        <dbReference type="ARBA" id="ARBA00022741"/>
    </source>
</evidence>
<dbReference type="CDD" id="cd04730">
    <property type="entry name" value="NPD_like"/>
    <property type="match status" value="1"/>
</dbReference>
<evidence type="ECO:0000256" key="2">
    <source>
        <dbReference type="ARBA" id="ARBA00009881"/>
    </source>
</evidence>
<dbReference type="EMBL" id="QJSQ01000003">
    <property type="protein sequence ID" value="PYE26261.1"/>
    <property type="molecule type" value="Genomic_DNA"/>
</dbReference>
<keyword evidence="8 12" id="KW-0503">Monooxygenase</keyword>
<dbReference type="FunFam" id="3.20.20.70:FF:000154">
    <property type="entry name" value="Probable nitronate monooxygenase"/>
    <property type="match status" value="1"/>
</dbReference>
<evidence type="ECO:0000256" key="9">
    <source>
        <dbReference type="ARBA" id="ARBA00031155"/>
    </source>
</evidence>
<evidence type="ECO:0000256" key="1">
    <source>
        <dbReference type="ARBA" id="ARBA00001917"/>
    </source>
</evidence>
<dbReference type="SUPFAM" id="SSF51412">
    <property type="entry name" value="Inosine monophosphate dehydrogenase (IMPDH)"/>
    <property type="match status" value="1"/>
</dbReference>
<dbReference type="InterPro" id="IPR004136">
    <property type="entry name" value="NMO"/>
</dbReference>
<evidence type="ECO:0000256" key="11">
    <source>
        <dbReference type="ARBA" id="ARBA00067136"/>
    </source>
</evidence>
<comment type="similarity">
    <text evidence="2">Belongs to the nitronate monooxygenase family. NMO class I subfamily.</text>
</comment>
<proteinExistence type="inferred from homology"/>
<evidence type="ECO:0000313" key="12">
    <source>
        <dbReference type="EMBL" id="PYE26261.1"/>
    </source>
</evidence>
<dbReference type="Proteomes" id="UP000247772">
    <property type="component" value="Unassembled WGS sequence"/>
</dbReference>
<keyword evidence="7" id="KW-0560">Oxidoreductase</keyword>
<dbReference type="GO" id="GO:0000166">
    <property type="term" value="F:nucleotide binding"/>
    <property type="evidence" value="ECO:0007669"/>
    <property type="project" value="UniProtKB-KW"/>
</dbReference>
<dbReference type="RefSeq" id="WP_110854476.1">
    <property type="nucleotide sequence ID" value="NZ_QJSQ01000003.1"/>
</dbReference>
<dbReference type="Gene3D" id="3.20.20.70">
    <property type="entry name" value="Aldolase class I"/>
    <property type="match status" value="1"/>
</dbReference>